<feature type="region of interest" description="Disordered" evidence="3">
    <location>
        <begin position="134"/>
        <end position="170"/>
    </location>
</feature>
<dbReference type="PANTHER" id="PTHR21071">
    <property type="entry name" value="UDP-N-ACETYLENOLPYRUVOYLGLUCOSAMINE REDUCTASE"/>
    <property type="match status" value="1"/>
</dbReference>
<comment type="similarity">
    <text evidence="1">Belongs to the MurB family.</text>
</comment>
<dbReference type="GO" id="GO:0008762">
    <property type="term" value="F:UDP-N-acetylmuramate dehydrogenase activity"/>
    <property type="evidence" value="ECO:0007669"/>
    <property type="project" value="InterPro"/>
</dbReference>
<sequence>MSSTALASLTPLRLGGPASAVLQVADPDDWFEPVRTIGDRQEDAPLTLGHGSNVIASDTAHEGTVAVMNTRGITVKQVDDDTVAATVQAGHPLADLVQWAAAEHLAGIECLAGIPGTVGADPVQNAGAYGQQACSTPTACAPTSTRSRSRSTEAQVQPEPTDQPEHNPCGQGIAVRVRRPTHMINWYASPCGWERVVGATLHGFESRILRLCPSGQTTGPDRFPVGTFVVPRLQLILLRRARSPSMASEHHGLEQWEHRALPRDSTPGGLRANRAGPP</sequence>
<evidence type="ECO:0000313" key="5">
    <source>
        <dbReference type="EMBL" id="XDQ83081.1"/>
    </source>
</evidence>
<feature type="region of interest" description="Disordered" evidence="3">
    <location>
        <begin position="244"/>
        <end position="278"/>
    </location>
</feature>
<dbReference type="PANTHER" id="PTHR21071:SF4">
    <property type="entry name" value="UDP-N-ACETYLENOLPYRUVOYLGLUCOSAMINE REDUCTASE"/>
    <property type="match status" value="1"/>
</dbReference>
<accession>A0AB39TVB3</accession>
<name>A0AB39TVB3_9ACTN</name>
<dbReference type="Pfam" id="PF01565">
    <property type="entry name" value="FAD_binding_4"/>
    <property type="match status" value="1"/>
</dbReference>
<evidence type="ECO:0000256" key="2">
    <source>
        <dbReference type="ARBA" id="ARBA00023002"/>
    </source>
</evidence>
<dbReference type="Gene3D" id="3.30.43.10">
    <property type="entry name" value="Uridine Diphospho-n-acetylenolpyruvylglucosamine Reductase, domain 2"/>
    <property type="match status" value="1"/>
</dbReference>
<dbReference type="AlphaFoldDB" id="A0AB39TVB3"/>
<protein>
    <submittedName>
        <fullName evidence="5">FAD-binding protein</fullName>
    </submittedName>
</protein>
<evidence type="ECO:0000256" key="3">
    <source>
        <dbReference type="SAM" id="MobiDB-lite"/>
    </source>
</evidence>
<dbReference type="Gene3D" id="3.30.465.10">
    <property type="match status" value="1"/>
</dbReference>
<dbReference type="GO" id="GO:0071555">
    <property type="term" value="P:cell wall organization"/>
    <property type="evidence" value="ECO:0007669"/>
    <property type="project" value="TreeGrafter"/>
</dbReference>
<organism evidence="5">
    <name type="scientific">Streptomyces sp. Y1</name>
    <dbReference type="NCBI Taxonomy" id="3238634"/>
    <lineage>
        <taxon>Bacteria</taxon>
        <taxon>Bacillati</taxon>
        <taxon>Actinomycetota</taxon>
        <taxon>Actinomycetes</taxon>
        <taxon>Kitasatosporales</taxon>
        <taxon>Streptomycetaceae</taxon>
        <taxon>Streptomyces</taxon>
    </lineage>
</organism>
<dbReference type="InterPro" id="IPR016166">
    <property type="entry name" value="FAD-bd_PCMH"/>
</dbReference>
<dbReference type="RefSeq" id="WP_369185275.1">
    <property type="nucleotide sequence ID" value="NZ_CP163445.1"/>
</dbReference>
<evidence type="ECO:0000256" key="1">
    <source>
        <dbReference type="ARBA" id="ARBA00010485"/>
    </source>
</evidence>
<dbReference type="EMBL" id="CP163445">
    <property type="protein sequence ID" value="XDQ83081.1"/>
    <property type="molecule type" value="Genomic_DNA"/>
</dbReference>
<dbReference type="PROSITE" id="PS51387">
    <property type="entry name" value="FAD_PCMH"/>
    <property type="match status" value="1"/>
</dbReference>
<dbReference type="InterPro" id="IPR016169">
    <property type="entry name" value="FAD-bd_PCMH_sub2"/>
</dbReference>
<dbReference type="SUPFAM" id="SSF56176">
    <property type="entry name" value="FAD-binding/transporter-associated domain-like"/>
    <property type="match status" value="1"/>
</dbReference>
<dbReference type="InterPro" id="IPR006094">
    <property type="entry name" value="Oxid_FAD_bind_N"/>
</dbReference>
<evidence type="ECO:0000259" key="4">
    <source>
        <dbReference type="PROSITE" id="PS51387"/>
    </source>
</evidence>
<feature type="domain" description="FAD-binding PCMH-type" evidence="4">
    <location>
        <begin position="14"/>
        <end position="214"/>
    </location>
</feature>
<dbReference type="GO" id="GO:0071949">
    <property type="term" value="F:FAD binding"/>
    <property type="evidence" value="ECO:0007669"/>
    <property type="project" value="InterPro"/>
</dbReference>
<dbReference type="GO" id="GO:0005829">
    <property type="term" value="C:cytosol"/>
    <property type="evidence" value="ECO:0007669"/>
    <property type="project" value="TreeGrafter"/>
</dbReference>
<feature type="compositionally biased region" description="Basic and acidic residues" evidence="3">
    <location>
        <begin position="248"/>
        <end position="262"/>
    </location>
</feature>
<reference evidence="5" key="1">
    <citation type="submission" date="2024-07" db="EMBL/GenBank/DDBJ databases">
        <authorList>
            <person name="Yu S.T."/>
        </authorList>
    </citation>
    <scope>NUCLEOTIDE SEQUENCE</scope>
    <source>
        <strain evidence="5">Y1</strain>
    </source>
</reference>
<gene>
    <name evidence="5" type="ORF">AB2U05_33535</name>
</gene>
<dbReference type="InterPro" id="IPR003170">
    <property type="entry name" value="MurB"/>
</dbReference>
<keyword evidence="2" id="KW-0560">Oxidoreductase</keyword>
<dbReference type="InterPro" id="IPR036318">
    <property type="entry name" value="FAD-bd_PCMH-like_sf"/>
</dbReference>
<dbReference type="InterPro" id="IPR016167">
    <property type="entry name" value="FAD-bd_PCMH_sub1"/>
</dbReference>
<proteinExistence type="inferred from homology"/>